<dbReference type="Gene3D" id="3.30.160.60">
    <property type="entry name" value="Classic Zinc Finger"/>
    <property type="match status" value="1"/>
</dbReference>
<dbReference type="SMART" id="SM00355">
    <property type="entry name" value="ZnF_C2H2"/>
    <property type="match status" value="3"/>
</dbReference>
<keyword evidence="12" id="KW-1185">Reference proteome</keyword>
<evidence type="ECO:0000313" key="12">
    <source>
        <dbReference type="Proteomes" id="UP001218218"/>
    </source>
</evidence>
<evidence type="ECO:0000259" key="10">
    <source>
        <dbReference type="PROSITE" id="PS50157"/>
    </source>
</evidence>
<dbReference type="AlphaFoldDB" id="A0AAD6ZP04"/>
<sequence length="160" mass="17249">MPTNPLPYQCGAPGCTRKFEKREHLRQHTKDSHPPSRSPPKPPTFKCGVPGCGAAPFLQVSLLHQHTALAHPKSPSGSPLPKQPTFKCGVLGCEAAPFSQVSLLHRHTAQAHPKSPSGPSTLVVSTQRPIPVTDIRSTQAPVLMTQHVPPQHRMLALITP</sequence>
<evidence type="ECO:0000256" key="6">
    <source>
        <dbReference type="ARBA" id="ARBA00023163"/>
    </source>
</evidence>
<proteinExistence type="predicted"/>
<feature type="domain" description="C2H2-type" evidence="10">
    <location>
        <begin position="8"/>
        <end position="38"/>
    </location>
</feature>
<dbReference type="PROSITE" id="PS50157">
    <property type="entry name" value="ZINC_FINGER_C2H2_2"/>
    <property type="match status" value="1"/>
</dbReference>
<keyword evidence="5" id="KW-0805">Transcription regulation</keyword>
<dbReference type="GO" id="GO:0006357">
    <property type="term" value="P:regulation of transcription by RNA polymerase II"/>
    <property type="evidence" value="ECO:0007669"/>
    <property type="project" value="TreeGrafter"/>
</dbReference>
<evidence type="ECO:0000256" key="8">
    <source>
        <dbReference type="PROSITE-ProRule" id="PRU00042"/>
    </source>
</evidence>
<dbReference type="InterPro" id="IPR013087">
    <property type="entry name" value="Znf_C2H2_type"/>
</dbReference>
<comment type="subcellular location">
    <subcellularLocation>
        <location evidence="1">Nucleus</location>
    </subcellularLocation>
</comment>
<dbReference type="PROSITE" id="PS00028">
    <property type="entry name" value="ZINC_FINGER_C2H2_1"/>
    <property type="match status" value="1"/>
</dbReference>
<evidence type="ECO:0000256" key="9">
    <source>
        <dbReference type="SAM" id="MobiDB-lite"/>
    </source>
</evidence>
<dbReference type="EMBL" id="JARIHO010000034">
    <property type="protein sequence ID" value="KAJ7333211.1"/>
    <property type="molecule type" value="Genomic_DNA"/>
</dbReference>
<reference evidence="11" key="1">
    <citation type="submission" date="2023-03" db="EMBL/GenBank/DDBJ databases">
        <title>Massive genome expansion in bonnet fungi (Mycena s.s.) driven by repeated elements and novel gene families across ecological guilds.</title>
        <authorList>
            <consortium name="Lawrence Berkeley National Laboratory"/>
            <person name="Harder C.B."/>
            <person name="Miyauchi S."/>
            <person name="Viragh M."/>
            <person name="Kuo A."/>
            <person name="Thoen E."/>
            <person name="Andreopoulos B."/>
            <person name="Lu D."/>
            <person name="Skrede I."/>
            <person name="Drula E."/>
            <person name="Henrissat B."/>
            <person name="Morin E."/>
            <person name="Kohler A."/>
            <person name="Barry K."/>
            <person name="LaButti K."/>
            <person name="Morin E."/>
            <person name="Salamov A."/>
            <person name="Lipzen A."/>
            <person name="Mereny Z."/>
            <person name="Hegedus B."/>
            <person name="Baldrian P."/>
            <person name="Stursova M."/>
            <person name="Weitz H."/>
            <person name="Taylor A."/>
            <person name="Grigoriev I.V."/>
            <person name="Nagy L.G."/>
            <person name="Martin F."/>
            <person name="Kauserud H."/>
        </authorList>
    </citation>
    <scope>NUCLEOTIDE SEQUENCE</scope>
    <source>
        <strain evidence="11">CBHHK002</strain>
    </source>
</reference>
<dbReference type="InterPro" id="IPR051061">
    <property type="entry name" value="Zinc_finger_trans_reg"/>
</dbReference>
<keyword evidence="7" id="KW-0539">Nucleus</keyword>
<dbReference type="SUPFAM" id="SSF57667">
    <property type="entry name" value="beta-beta-alpha zinc fingers"/>
    <property type="match status" value="1"/>
</dbReference>
<keyword evidence="2" id="KW-0479">Metal-binding</keyword>
<name>A0AAD6ZP04_9AGAR</name>
<dbReference type="Proteomes" id="UP001218218">
    <property type="component" value="Unassembled WGS sequence"/>
</dbReference>
<dbReference type="GO" id="GO:0005634">
    <property type="term" value="C:nucleus"/>
    <property type="evidence" value="ECO:0007669"/>
    <property type="project" value="UniProtKB-SubCell"/>
</dbReference>
<comment type="caution">
    <text evidence="11">The sequence shown here is derived from an EMBL/GenBank/DDBJ whole genome shotgun (WGS) entry which is preliminary data.</text>
</comment>
<keyword evidence="6" id="KW-0804">Transcription</keyword>
<keyword evidence="4" id="KW-0862">Zinc</keyword>
<protein>
    <recommendedName>
        <fullName evidence="10">C2H2-type domain-containing protein</fullName>
    </recommendedName>
</protein>
<keyword evidence="3 8" id="KW-0863">Zinc-finger</keyword>
<evidence type="ECO:0000256" key="3">
    <source>
        <dbReference type="ARBA" id="ARBA00022771"/>
    </source>
</evidence>
<dbReference type="PANTHER" id="PTHR46179:SF13">
    <property type="entry name" value="C2H2-TYPE DOMAIN-CONTAINING PROTEIN"/>
    <property type="match status" value="1"/>
</dbReference>
<accession>A0AAD6ZP04</accession>
<evidence type="ECO:0000256" key="2">
    <source>
        <dbReference type="ARBA" id="ARBA00022723"/>
    </source>
</evidence>
<gene>
    <name evidence="11" type="ORF">DFH08DRAFT_304238</name>
</gene>
<evidence type="ECO:0000313" key="11">
    <source>
        <dbReference type="EMBL" id="KAJ7333211.1"/>
    </source>
</evidence>
<dbReference type="InterPro" id="IPR036236">
    <property type="entry name" value="Znf_C2H2_sf"/>
</dbReference>
<evidence type="ECO:0000256" key="7">
    <source>
        <dbReference type="ARBA" id="ARBA00023242"/>
    </source>
</evidence>
<feature type="compositionally biased region" description="Basic and acidic residues" evidence="9">
    <location>
        <begin position="17"/>
        <end position="34"/>
    </location>
</feature>
<evidence type="ECO:0000256" key="5">
    <source>
        <dbReference type="ARBA" id="ARBA00023015"/>
    </source>
</evidence>
<evidence type="ECO:0000256" key="4">
    <source>
        <dbReference type="ARBA" id="ARBA00022833"/>
    </source>
</evidence>
<evidence type="ECO:0000256" key="1">
    <source>
        <dbReference type="ARBA" id="ARBA00004123"/>
    </source>
</evidence>
<dbReference type="PANTHER" id="PTHR46179">
    <property type="entry name" value="ZINC FINGER PROTEIN"/>
    <property type="match status" value="1"/>
</dbReference>
<dbReference type="GO" id="GO:0008270">
    <property type="term" value="F:zinc ion binding"/>
    <property type="evidence" value="ECO:0007669"/>
    <property type="project" value="UniProtKB-KW"/>
</dbReference>
<feature type="region of interest" description="Disordered" evidence="9">
    <location>
        <begin position="1"/>
        <end position="46"/>
    </location>
</feature>
<organism evidence="11 12">
    <name type="scientific">Mycena albidolilacea</name>
    <dbReference type="NCBI Taxonomy" id="1033008"/>
    <lineage>
        <taxon>Eukaryota</taxon>
        <taxon>Fungi</taxon>
        <taxon>Dikarya</taxon>
        <taxon>Basidiomycota</taxon>
        <taxon>Agaricomycotina</taxon>
        <taxon>Agaricomycetes</taxon>
        <taxon>Agaricomycetidae</taxon>
        <taxon>Agaricales</taxon>
        <taxon>Marasmiineae</taxon>
        <taxon>Mycenaceae</taxon>
        <taxon>Mycena</taxon>
    </lineage>
</organism>